<dbReference type="AlphaFoldDB" id="A0A8U0R8R2"/>
<dbReference type="Proteomes" id="UP000000715">
    <property type="component" value="Unplaced"/>
</dbReference>
<dbReference type="PANTHER" id="PTHR44874:SF1">
    <property type="entry name" value="TETRATRICOPEPTIDE REPEAT PROTEIN 34"/>
    <property type="match status" value="1"/>
</dbReference>
<dbReference type="InterPro" id="IPR011990">
    <property type="entry name" value="TPR-like_helical_dom_sf"/>
</dbReference>
<accession>A0A8U0R8R2</accession>
<proteinExistence type="predicted"/>
<evidence type="ECO:0000313" key="4">
    <source>
        <dbReference type="RefSeq" id="XP_044919518.1"/>
    </source>
</evidence>
<sequence>MSARELLACLCREGDQRLALGELPLATAFYLAAFSCHAPSAVRSVRTALAEARGAPVLATLEAWCRGDSQIPAIHWDGMAVVSLTGTLASAFLATLCPDHPAAVLHSLASLLAQGRHQEVAQRCSTLLDARSQQALELLLTRALARVLSGVQVDAGVADYLQAFASSADRTVAFVRSHQQPHLPMLISTLQDHISGRSETEDSTRQQEAGCQGLLAALDPEGTWSDALSPEALLRSGRYEDCRVVCSRALESDLTGSRLPGERRAALLVTRAAAALFLDSGARNLLRDLHEAFHQSPSEARKQFEAVLSAGDRERVRAQAQEAADTGFAHFQEAVRSRAELRENSGRELLAPVTRALRVLLRVAPPGVRPALRTRLAECLLLAGDAAGAWALCERLLRPARPGHPADYRVGAHTSDRAPLLVLRGFCALHMSDAGRAREDFQEVVEHGPPHLASCVRALCGRGLLRVLEGSAFLGALDYVTACGLQPEEALLIAKAYVPWNQRGLLLTVLREEGHRILQRRPDLGLTGAPGRRSKAVEMDSPEAQEGDAHGVYQLAMLLMELDREDEASGLLAADALYRLGRLEDTHKALLLALSRRPQAAPVLVRLALLQLRRGFLYDANQLVKKVVQSGDTACLQPTLDVFRHEDRQLLRGHCHARALAILRARPSGAEGTAHTREAIAYLSLAIFAAGSQAAESLLTRARCYALLGQKKTAMFDFNSVLRAEPKNALALCGRALLHLALGQQKEAVDDILSALKLDPGTVVPEVRSLVPLPGPAEPAAGHRGLPPRRGRPGPPSCGGSADQNRCRTAERTHPAGRRAHCHGYEEAGDCLQNAPQPTPGSEAARARRGLLWLKKGDAPAAARDLQCLAETDAQELCFLLQRLEASERRSLSQAAAQEANTLLKSGQPEQALGYCSLAVLAGSSDAHHLRLRATCLAELQEFDRALEDLGHVLQGDVGDRDLPTQVEDLCSQGRLLLRLGDGARAAGAFAQALKLAPTLAQSSLWERPGRGPTAEAFLCHGQTCLEEQCYAEAWTAVENGLLADPEHSGLRRLKVRLRREASLGCWLH</sequence>
<dbReference type="InterPro" id="IPR042161">
    <property type="entry name" value="TTC34"/>
</dbReference>
<feature type="repeat" description="TPR" evidence="1">
    <location>
        <begin position="729"/>
        <end position="762"/>
    </location>
</feature>
<name>A0A8U0R8R2_MUSPF</name>
<dbReference type="RefSeq" id="XP_044919518.1">
    <property type="nucleotide sequence ID" value="XM_045063583.1"/>
</dbReference>
<organism evidence="3 4">
    <name type="scientific">Mustela putorius furo</name>
    <name type="common">European domestic ferret</name>
    <name type="synonym">Mustela furo</name>
    <dbReference type="NCBI Taxonomy" id="9669"/>
    <lineage>
        <taxon>Eukaryota</taxon>
        <taxon>Metazoa</taxon>
        <taxon>Chordata</taxon>
        <taxon>Craniata</taxon>
        <taxon>Vertebrata</taxon>
        <taxon>Euteleostomi</taxon>
        <taxon>Mammalia</taxon>
        <taxon>Eutheria</taxon>
        <taxon>Laurasiatheria</taxon>
        <taxon>Carnivora</taxon>
        <taxon>Caniformia</taxon>
        <taxon>Musteloidea</taxon>
        <taxon>Mustelidae</taxon>
        <taxon>Mustelinae</taxon>
        <taxon>Mustela</taxon>
    </lineage>
</organism>
<dbReference type="InterPro" id="IPR019734">
    <property type="entry name" value="TPR_rpt"/>
</dbReference>
<feature type="compositionally biased region" description="Basic and acidic residues" evidence="2">
    <location>
        <begin position="805"/>
        <end position="814"/>
    </location>
</feature>
<dbReference type="CTD" id="100287898"/>
<evidence type="ECO:0000313" key="3">
    <source>
        <dbReference type="Proteomes" id="UP000000715"/>
    </source>
</evidence>
<evidence type="ECO:0000256" key="1">
    <source>
        <dbReference type="PROSITE-ProRule" id="PRU00339"/>
    </source>
</evidence>
<dbReference type="PANTHER" id="PTHR44874">
    <property type="entry name" value="TETRATRICOPEPTIDE REPEAT PROTEIN 34"/>
    <property type="match status" value="1"/>
</dbReference>
<dbReference type="SUPFAM" id="SSF48452">
    <property type="entry name" value="TPR-like"/>
    <property type="match status" value="3"/>
</dbReference>
<keyword evidence="3" id="KW-1185">Reference proteome</keyword>
<gene>
    <name evidence="4" type="primary">TTC34</name>
</gene>
<dbReference type="Gene3D" id="1.25.40.10">
    <property type="entry name" value="Tetratricopeptide repeat domain"/>
    <property type="match status" value="3"/>
</dbReference>
<protein>
    <submittedName>
        <fullName evidence="4">Tetratricopeptide repeat protein 34 isoform X2</fullName>
    </submittedName>
</protein>
<feature type="region of interest" description="Disordered" evidence="2">
    <location>
        <begin position="773"/>
        <end position="815"/>
    </location>
</feature>
<dbReference type="PROSITE" id="PS50005">
    <property type="entry name" value="TPR"/>
    <property type="match status" value="2"/>
</dbReference>
<keyword evidence="1" id="KW-0802">TPR repeat</keyword>
<dbReference type="GeneID" id="101683831"/>
<reference evidence="4" key="1">
    <citation type="submission" date="2025-08" db="UniProtKB">
        <authorList>
            <consortium name="RefSeq"/>
        </authorList>
    </citation>
    <scope>IDENTIFICATION</scope>
    <source>
        <tissue evidence="4">Brain</tissue>
    </source>
</reference>
<evidence type="ECO:0000256" key="2">
    <source>
        <dbReference type="SAM" id="MobiDB-lite"/>
    </source>
</evidence>
<feature type="repeat" description="TPR" evidence="1">
    <location>
        <begin position="695"/>
        <end position="728"/>
    </location>
</feature>
<dbReference type="SMART" id="SM00028">
    <property type="entry name" value="TPR"/>
    <property type="match status" value="7"/>
</dbReference>